<dbReference type="Proteomes" id="UP001274830">
    <property type="component" value="Unassembled WGS sequence"/>
</dbReference>
<keyword evidence="1" id="KW-0732">Signal</keyword>
<accession>A0AAE0WRP2</accession>
<organism evidence="2 3">
    <name type="scientific">Recurvomyces mirabilis</name>
    <dbReference type="NCBI Taxonomy" id="574656"/>
    <lineage>
        <taxon>Eukaryota</taxon>
        <taxon>Fungi</taxon>
        <taxon>Dikarya</taxon>
        <taxon>Ascomycota</taxon>
        <taxon>Pezizomycotina</taxon>
        <taxon>Dothideomycetes</taxon>
        <taxon>Dothideomycetidae</taxon>
        <taxon>Mycosphaerellales</taxon>
        <taxon>Teratosphaeriaceae</taxon>
        <taxon>Recurvomyces</taxon>
    </lineage>
</organism>
<dbReference type="AlphaFoldDB" id="A0AAE0WRP2"/>
<keyword evidence="3" id="KW-1185">Reference proteome</keyword>
<feature type="signal peptide" evidence="1">
    <location>
        <begin position="1"/>
        <end position="21"/>
    </location>
</feature>
<evidence type="ECO:0000256" key="1">
    <source>
        <dbReference type="SAM" id="SignalP"/>
    </source>
</evidence>
<proteinExistence type="predicted"/>
<evidence type="ECO:0000313" key="2">
    <source>
        <dbReference type="EMBL" id="KAK3676763.1"/>
    </source>
</evidence>
<feature type="chain" id="PRO_5042217546" evidence="1">
    <location>
        <begin position="22"/>
        <end position="333"/>
    </location>
</feature>
<evidence type="ECO:0000313" key="3">
    <source>
        <dbReference type="Proteomes" id="UP001274830"/>
    </source>
</evidence>
<dbReference type="InterPro" id="IPR024079">
    <property type="entry name" value="MetalloPept_cat_dom_sf"/>
</dbReference>
<dbReference type="EMBL" id="JAUTXT010000009">
    <property type="protein sequence ID" value="KAK3676763.1"/>
    <property type="molecule type" value="Genomic_DNA"/>
</dbReference>
<reference evidence="2" key="1">
    <citation type="submission" date="2023-07" db="EMBL/GenBank/DDBJ databases">
        <title>Black Yeasts Isolated from many extreme environments.</title>
        <authorList>
            <person name="Coleine C."/>
            <person name="Stajich J.E."/>
            <person name="Selbmann L."/>
        </authorList>
    </citation>
    <scope>NUCLEOTIDE SEQUENCE</scope>
    <source>
        <strain evidence="2">CCFEE 5485</strain>
    </source>
</reference>
<protein>
    <submittedName>
        <fullName evidence="2">Uncharacterized protein</fullName>
    </submittedName>
</protein>
<name>A0AAE0WRP2_9PEZI</name>
<sequence>MKFTTIASALMLALRATPTNARYQNCSASHQKSLDTALADGIKITDLVIAALEKTICSSDTSTTKYPSEAWELPLQDSEFKALRPAHIAALIERWFGAMTLQSTSDGLDNMTALVEQNKHINELLREENTLYACVSQAACGADFRDLYGGGSVAAYVDTNFDAEKEVFHVDKQAPRIIFCEAFFTKLGTWRGLKSQWSGRWERVRHGRLTTAAAVIHESAHVIVSAGQKIDNYALFAIELALASLFDELPEPAAMDLARLPLPIRQRLANHTLNETSLTPKYVADFLKSGMNETWKSEVEGLNREDDDFPVSTVDGTCSTSTEAECVTATVSS</sequence>
<dbReference type="GO" id="GO:0008237">
    <property type="term" value="F:metallopeptidase activity"/>
    <property type="evidence" value="ECO:0007669"/>
    <property type="project" value="InterPro"/>
</dbReference>
<comment type="caution">
    <text evidence="2">The sequence shown here is derived from an EMBL/GenBank/DDBJ whole genome shotgun (WGS) entry which is preliminary data.</text>
</comment>
<dbReference type="Gene3D" id="3.40.390.10">
    <property type="entry name" value="Collagenase (Catalytic Domain)"/>
    <property type="match status" value="1"/>
</dbReference>
<gene>
    <name evidence="2" type="ORF">LTR78_003540</name>
</gene>